<organism evidence="2 3">
    <name type="scientific">Listeria innocua ATCC 33091</name>
    <dbReference type="NCBI Taxonomy" id="1002366"/>
    <lineage>
        <taxon>Bacteria</taxon>
        <taxon>Bacillati</taxon>
        <taxon>Bacillota</taxon>
        <taxon>Bacilli</taxon>
        <taxon>Bacillales</taxon>
        <taxon>Listeriaceae</taxon>
        <taxon>Listeria</taxon>
    </lineage>
</organism>
<reference evidence="2 3" key="1">
    <citation type="submission" date="2011-08" db="EMBL/GenBank/DDBJ databases">
        <authorList>
            <person name="Weinstock G."/>
            <person name="Sodergren E."/>
            <person name="Clifton S."/>
            <person name="Fulton L."/>
            <person name="Fulton B."/>
            <person name="Courtney L."/>
            <person name="Fronick C."/>
            <person name="Harrison M."/>
            <person name="Strong C."/>
            <person name="Farmer C."/>
            <person name="Delahaunty K."/>
            <person name="Markovic C."/>
            <person name="Hall O."/>
            <person name="Minx P."/>
            <person name="Tomlinson C."/>
            <person name="Mitreva M."/>
            <person name="Hou S."/>
            <person name="Chen J."/>
            <person name="Wollam A."/>
            <person name="Pepin K.H."/>
            <person name="Johnson M."/>
            <person name="Bhonagiri V."/>
            <person name="Zhang X."/>
            <person name="Suruliraj S."/>
            <person name="Warren W."/>
            <person name="Chinwalla A."/>
            <person name="Mardis E.R."/>
            <person name="Wilson R.K."/>
        </authorList>
    </citation>
    <scope>NUCLEOTIDE SEQUENCE [LARGE SCALE GENOMIC DNA]</scope>
    <source>
        <strain evidence="2 3">ATCC 33091</strain>
    </source>
</reference>
<dbReference type="AlphaFoldDB" id="A0AB72ZCE5"/>
<evidence type="ECO:0000256" key="1">
    <source>
        <dbReference type="SAM" id="Coils"/>
    </source>
</evidence>
<feature type="coiled-coil region" evidence="1">
    <location>
        <begin position="83"/>
        <end position="117"/>
    </location>
</feature>
<proteinExistence type="predicted"/>
<dbReference type="EMBL" id="AGCN01000014">
    <property type="protein sequence ID" value="EHN62196.1"/>
    <property type="molecule type" value="Genomic_DNA"/>
</dbReference>
<comment type="caution">
    <text evidence="2">The sequence shown here is derived from an EMBL/GenBank/DDBJ whole genome shotgun (WGS) entry which is preliminary data.</text>
</comment>
<gene>
    <name evidence="2" type="ORF">HMPREF0557_00751</name>
</gene>
<evidence type="ECO:0008006" key="4">
    <source>
        <dbReference type="Google" id="ProtNLM"/>
    </source>
</evidence>
<evidence type="ECO:0000313" key="2">
    <source>
        <dbReference type="EMBL" id="EHN62196.1"/>
    </source>
</evidence>
<keyword evidence="3" id="KW-1185">Reference proteome</keyword>
<dbReference type="SUPFAM" id="SSF51126">
    <property type="entry name" value="Pectin lyase-like"/>
    <property type="match status" value="1"/>
</dbReference>
<name>A0AB72ZCE5_LISIO</name>
<dbReference type="Gene3D" id="3.30.1910.20">
    <property type="entry name" value="asparaginyl-tRNA synthetase, N-terminal domain"/>
    <property type="match status" value="1"/>
</dbReference>
<protein>
    <recommendedName>
        <fullName evidence="4">DUF1565 domain-containing protein</fullName>
    </recommendedName>
</protein>
<dbReference type="InterPro" id="IPR011050">
    <property type="entry name" value="Pectin_lyase_fold/virulence"/>
</dbReference>
<sequence length="344" mass="38060">MLNLEKWGNTLFDSNKYQQFNSNMEKIEKESLSKDVDITATNNRIDNIVLEAGGNNITEVVDARTSKNGQIYNTLNSRLNGDYSAIAEELAESNALLQNVNEQNIELRSKLDELYGNSTTDIEYYVSNVNGSDLTGNGDIDKPFKTIQKAVNMIPKIKVGGDIYINCEPGQYNEDVYVSSISGAEHFYIRSTNLATIDHKTSQTGFFVKSITFSGIMFQCVVQGVNSMSTSVNNSKAVVNFLRCWYGSVSNCRFDTNLKSTDVVAVLYDQSRGGCYNNYFANQNIIMSAEFLSQAYFFATNICEATSNIGLKSTYGSILSKSSASINLNSTTAEQKIYGGQIFS</sequence>
<dbReference type="RefSeq" id="WP_003769937.1">
    <property type="nucleotide sequence ID" value="NZ_JH556646.1"/>
</dbReference>
<evidence type="ECO:0000313" key="3">
    <source>
        <dbReference type="Proteomes" id="UP000003597"/>
    </source>
</evidence>
<accession>A0AB72ZCE5</accession>
<keyword evidence="1" id="KW-0175">Coiled coil</keyword>
<dbReference type="Proteomes" id="UP000003597">
    <property type="component" value="Unassembled WGS sequence"/>
</dbReference>